<dbReference type="EMBL" id="FNYY01000002">
    <property type="protein sequence ID" value="SEI95064.1"/>
    <property type="molecule type" value="Genomic_DNA"/>
</dbReference>
<gene>
    <name evidence="2" type="ORF">SAMN04487940_102456</name>
</gene>
<dbReference type="GO" id="GO:0016491">
    <property type="term" value="F:oxidoreductase activity"/>
    <property type="evidence" value="ECO:0007669"/>
    <property type="project" value="InterPro"/>
</dbReference>
<evidence type="ECO:0000313" key="2">
    <source>
        <dbReference type="EMBL" id="SEI95064.1"/>
    </source>
</evidence>
<dbReference type="SUPFAM" id="SSF52833">
    <property type="entry name" value="Thioredoxin-like"/>
    <property type="match status" value="1"/>
</dbReference>
<dbReference type="GeneID" id="80817307"/>
<dbReference type="AlphaFoldDB" id="A0A975ZMH8"/>
<proteinExistence type="predicted"/>
<protein>
    <submittedName>
        <fullName evidence="2">Peroxiredoxin</fullName>
    </submittedName>
</protein>
<dbReference type="GO" id="GO:0016209">
    <property type="term" value="F:antioxidant activity"/>
    <property type="evidence" value="ECO:0007669"/>
    <property type="project" value="InterPro"/>
</dbReference>
<dbReference type="Pfam" id="PF00578">
    <property type="entry name" value="AhpC-TSA"/>
    <property type="match status" value="1"/>
</dbReference>
<accession>A0A975ZMH8</accession>
<dbReference type="PROSITE" id="PS51352">
    <property type="entry name" value="THIOREDOXIN_2"/>
    <property type="match status" value="1"/>
</dbReference>
<name>A0A975ZMH8_9RHOB</name>
<dbReference type="CDD" id="cd02970">
    <property type="entry name" value="PRX_like2"/>
    <property type="match status" value="1"/>
</dbReference>
<sequence>MHSALSSADPFPVTEIPRLGGGTITLGRPETADWQLVLIYRGLHCPICKQYLTDLEPRLSEFAELGIEVVAVSADPEAKARKFRADQGLSVPIGCDLSIEQMKTLGLYISDPRSPEETDRPFSEPGLFLINPQGNLHMVDISNAPFLRPDLEKLPSRIKFVLEKDYPIRGTHSG</sequence>
<dbReference type="InterPro" id="IPR036249">
    <property type="entry name" value="Thioredoxin-like_sf"/>
</dbReference>
<dbReference type="InterPro" id="IPR000866">
    <property type="entry name" value="AhpC/TSA"/>
</dbReference>
<organism evidence="2 3">
    <name type="scientific">Marinovum algicola</name>
    <dbReference type="NCBI Taxonomy" id="42444"/>
    <lineage>
        <taxon>Bacteria</taxon>
        <taxon>Pseudomonadati</taxon>
        <taxon>Pseudomonadota</taxon>
        <taxon>Alphaproteobacteria</taxon>
        <taxon>Rhodobacterales</taxon>
        <taxon>Roseobacteraceae</taxon>
        <taxon>Marinovum</taxon>
    </lineage>
</organism>
<keyword evidence="3" id="KW-1185">Reference proteome</keyword>
<comment type="caution">
    <text evidence="2">The sequence shown here is derived from an EMBL/GenBank/DDBJ whole genome shotgun (WGS) entry which is preliminary data.</text>
</comment>
<dbReference type="RefSeq" id="WP_074835358.1">
    <property type="nucleotide sequence ID" value="NZ_CBDCHJ010000006.1"/>
</dbReference>
<evidence type="ECO:0000259" key="1">
    <source>
        <dbReference type="PROSITE" id="PS51352"/>
    </source>
</evidence>
<evidence type="ECO:0000313" key="3">
    <source>
        <dbReference type="Proteomes" id="UP000182932"/>
    </source>
</evidence>
<dbReference type="Gene3D" id="3.40.30.10">
    <property type="entry name" value="Glutaredoxin"/>
    <property type="match status" value="1"/>
</dbReference>
<feature type="domain" description="Thioredoxin" evidence="1">
    <location>
        <begin position="5"/>
        <end position="163"/>
    </location>
</feature>
<dbReference type="InterPro" id="IPR013766">
    <property type="entry name" value="Thioredoxin_domain"/>
</dbReference>
<dbReference type="Proteomes" id="UP000182932">
    <property type="component" value="Unassembled WGS sequence"/>
</dbReference>
<reference evidence="2 3" key="1">
    <citation type="submission" date="2016-10" db="EMBL/GenBank/DDBJ databases">
        <authorList>
            <person name="Varghese N."/>
            <person name="Submissions S."/>
        </authorList>
    </citation>
    <scope>NUCLEOTIDE SEQUENCE [LARGE SCALE GENOMIC DNA]</scope>
    <source>
        <strain evidence="2 3">FF3</strain>
    </source>
</reference>